<keyword evidence="15" id="KW-1185">Reference proteome</keyword>
<dbReference type="HOGENOM" id="CLU_118508_0_0_9"/>
<dbReference type="AlphaFoldDB" id="A0A096B9P3"/>
<feature type="domain" description="Peptidase M50" evidence="13">
    <location>
        <begin position="106"/>
        <end position="156"/>
    </location>
</feature>
<dbReference type="PANTHER" id="PTHR39188">
    <property type="entry name" value="MEMBRANE-ASSOCIATED ZINC METALLOPROTEASE M50B"/>
    <property type="match status" value="1"/>
</dbReference>
<evidence type="ECO:0000256" key="8">
    <source>
        <dbReference type="ARBA" id="ARBA00022833"/>
    </source>
</evidence>
<evidence type="ECO:0000256" key="7">
    <source>
        <dbReference type="ARBA" id="ARBA00022801"/>
    </source>
</evidence>
<name>A0A096B9P3_FLAPL</name>
<comment type="similarity">
    <text evidence="3">Belongs to the peptidase M50B family.</text>
</comment>
<keyword evidence="8" id="KW-0862">Zinc</keyword>
<evidence type="ECO:0000256" key="6">
    <source>
        <dbReference type="ARBA" id="ARBA00022723"/>
    </source>
</evidence>
<evidence type="ECO:0000256" key="5">
    <source>
        <dbReference type="ARBA" id="ARBA00022692"/>
    </source>
</evidence>
<evidence type="ECO:0000313" key="15">
    <source>
        <dbReference type="Proteomes" id="UP000029585"/>
    </source>
</evidence>
<comment type="subcellular location">
    <subcellularLocation>
        <location evidence="2">Membrane</location>
        <topology evidence="2">Multi-pass membrane protein</topology>
    </subcellularLocation>
</comment>
<organism evidence="14 15">
    <name type="scientific">Flavonifractor plautii 1_3_50AFAA</name>
    <dbReference type="NCBI Taxonomy" id="742738"/>
    <lineage>
        <taxon>Bacteria</taxon>
        <taxon>Bacillati</taxon>
        <taxon>Bacillota</taxon>
        <taxon>Clostridia</taxon>
        <taxon>Eubacteriales</taxon>
        <taxon>Oscillospiraceae</taxon>
        <taxon>Flavonifractor</taxon>
    </lineage>
</organism>
<evidence type="ECO:0000256" key="11">
    <source>
        <dbReference type="ARBA" id="ARBA00023136"/>
    </source>
</evidence>
<keyword evidence="5 12" id="KW-0812">Transmembrane</keyword>
<dbReference type="GO" id="GO:0016020">
    <property type="term" value="C:membrane"/>
    <property type="evidence" value="ECO:0007669"/>
    <property type="project" value="UniProtKB-SubCell"/>
</dbReference>
<dbReference type="GO" id="GO:0008237">
    <property type="term" value="F:metallopeptidase activity"/>
    <property type="evidence" value="ECO:0007669"/>
    <property type="project" value="UniProtKB-KW"/>
</dbReference>
<evidence type="ECO:0000256" key="9">
    <source>
        <dbReference type="ARBA" id="ARBA00022989"/>
    </source>
</evidence>
<dbReference type="RefSeq" id="WP_044940287.1">
    <property type="nucleotide sequence ID" value="NZ_KN174162.1"/>
</dbReference>
<dbReference type="PATRIC" id="fig|742738.3.peg.1637"/>
<comment type="caution">
    <text evidence="14">The sequence shown here is derived from an EMBL/GenBank/DDBJ whole genome shotgun (WGS) entry which is preliminary data.</text>
</comment>
<evidence type="ECO:0000256" key="4">
    <source>
        <dbReference type="ARBA" id="ARBA00022670"/>
    </source>
</evidence>
<keyword evidence="11 12" id="KW-0472">Membrane</keyword>
<dbReference type="Pfam" id="PF02163">
    <property type="entry name" value="Peptidase_M50"/>
    <property type="match status" value="1"/>
</dbReference>
<dbReference type="GO" id="GO:0046872">
    <property type="term" value="F:metal ion binding"/>
    <property type="evidence" value="ECO:0007669"/>
    <property type="project" value="UniProtKB-KW"/>
</dbReference>
<evidence type="ECO:0000256" key="3">
    <source>
        <dbReference type="ARBA" id="ARBA00007931"/>
    </source>
</evidence>
<evidence type="ECO:0000256" key="1">
    <source>
        <dbReference type="ARBA" id="ARBA00001947"/>
    </source>
</evidence>
<protein>
    <recommendedName>
        <fullName evidence="13">Peptidase M50 domain-containing protein</fullName>
    </recommendedName>
</protein>
<keyword evidence="6" id="KW-0479">Metal-binding</keyword>
<dbReference type="GO" id="GO:0006508">
    <property type="term" value="P:proteolysis"/>
    <property type="evidence" value="ECO:0007669"/>
    <property type="project" value="UniProtKB-KW"/>
</dbReference>
<evidence type="ECO:0000259" key="13">
    <source>
        <dbReference type="Pfam" id="PF02163"/>
    </source>
</evidence>
<comment type="cofactor">
    <cofactor evidence="1">
        <name>Zn(2+)</name>
        <dbReference type="ChEBI" id="CHEBI:29105"/>
    </cofactor>
</comment>
<evidence type="ECO:0000256" key="10">
    <source>
        <dbReference type="ARBA" id="ARBA00023049"/>
    </source>
</evidence>
<dbReference type="eggNOG" id="COG1994">
    <property type="taxonomic scope" value="Bacteria"/>
</dbReference>
<evidence type="ECO:0000256" key="2">
    <source>
        <dbReference type="ARBA" id="ARBA00004141"/>
    </source>
</evidence>
<keyword evidence="7" id="KW-0378">Hydrolase</keyword>
<gene>
    <name evidence="14" type="ORF">HMPREF9460_01590</name>
</gene>
<feature type="transmembrane region" description="Helical" evidence="12">
    <location>
        <begin position="148"/>
        <end position="169"/>
    </location>
</feature>
<evidence type="ECO:0000313" key="14">
    <source>
        <dbReference type="EMBL" id="KGF55756.1"/>
    </source>
</evidence>
<proteinExistence type="inferred from homology"/>
<dbReference type="EMBL" id="ADLO01000054">
    <property type="protein sequence ID" value="KGF55756.1"/>
    <property type="molecule type" value="Genomic_DNA"/>
</dbReference>
<dbReference type="PANTHER" id="PTHR39188:SF3">
    <property type="entry name" value="STAGE IV SPORULATION PROTEIN FB"/>
    <property type="match status" value="1"/>
</dbReference>
<reference evidence="14 15" key="1">
    <citation type="submission" date="2011-08" db="EMBL/GenBank/DDBJ databases">
        <title>The Genome Sequence of Clostridium orbiscindens 1_3_50AFAA.</title>
        <authorList>
            <consortium name="The Broad Institute Genome Sequencing Platform"/>
            <person name="Earl A."/>
            <person name="Ward D."/>
            <person name="Feldgarden M."/>
            <person name="Gevers D."/>
            <person name="Daigneault M."/>
            <person name="Strauss J."/>
            <person name="Allen-Vercoe E."/>
            <person name="Young S.K."/>
            <person name="Zeng Q."/>
            <person name="Gargeya S."/>
            <person name="Fitzgerald M."/>
            <person name="Haas B."/>
            <person name="Abouelleil A."/>
            <person name="Alvarado L."/>
            <person name="Arachchi H.M."/>
            <person name="Berlin A."/>
            <person name="Brown A."/>
            <person name="Chapman S.B."/>
            <person name="Chen Z."/>
            <person name="Dunbar C."/>
            <person name="Freedman E."/>
            <person name="Gearin G."/>
            <person name="Gellesch M."/>
            <person name="Goldberg J."/>
            <person name="Griggs A."/>
            <person name="Gujja S."/>
            <person name="Heiman D."/>
            <person name="Howarth C."/>
            <person name="Larson L."/>
            <person name="Lui A."/>
            <person name="MacDonald P.J.P."/>
            <person name="Montmayeur A."/>
            <person name="Murphy C."/>
            <person name="Neiman D."/>
            <person name="Pearson M."/>
            <person name="Priest M."/>
            <person name="Roberts A."/>
            <person name="Saif S."/>
            <person name="Shea T."/>
            <person name="Shenoy N."/>
            <person name="Sisk P."/>
            <person name="Stolte C."/>
            <person name="Sykes S."/>
            <person name="Wortman J."/>
            <person name="Nusbaum C."/>
            <person name="Birren B."/>
        </authorList>
    </citation>
    <scope>NUCLEOTIDE SEQUENCE [LARGE SCALE GENOMIC DNA]</scope>
    <source>
        <strain evidence="14 15">1_3_50AFAA</strain>
    </source>
</reference>
<keyword evidence="4" id="KW-0645">Protease</keyword>
<keyword evidence="9 12" id="KW-1133">Transmembrane helix</keyword>
<sequence>MLRWKRVEISAGALLLGAALYYLDEQGVLLMAFCACALHELGHWLVIRALGGRVTALRITCVGAEMRLSARCPLGYWQQIAAALAGPAVNLLAARMAAGLGTEGAYCFAGLNLALAAFNLLPAVQLDGGRILWCILALLTSEERAERLLRVLSSALAVGLVLGALLLLWQGRGNLTLLITAVWLLVPPAAKPCRGTRMG</sequence>
<dbReference type="Proteomes" id="UP000029585">
    <property type="component" value="Unassembled WGS sequence"/>
</dbReference>
<accession>A0A096B9P3</accession>
<dbReference type="InterPro" id="IPR008915">
    <property type="entry name" value="Peptidase_M50"/>
</dbReference>
<keyword evidence="10" id="KW-0482">Metalloprotease</keyword>
<evidence type="ECO:0000256" key="12">
    <source>
        <dbReference type="SAM" id="Phobius"/>
    </source>
</evidence>